<evidence type="ECO:0000256" key="3">
    <source>
        <dbReference type="ARBA" id="ARBA00013253"/>
    </source>
</evidence>
<dbReference type="GO" id="GO:0046654">
    <property type="term" value="P:tetrahydrofolate biosynthetic process"/>
    <property type="evidence" value="ECO:0007669"/>
    <property type="project" value="UniProtKB-UniPathway"/>
</dbReference>
<dbReference type="EMBL" id="CP000082">
    <property type="protein sequence ID" value="AAZ17989.1"/>
    <property type="molecule type" value="Genomic_DNA"/>
</dbReference>
<comment type="similarity">
    <text evidence="2">Belongs to the HPPK family.</text>
</comment>
<dbReference type="InterPro" id="IPR035907">
    <property type="entry name" value="Hppk_sf"/>
</dbReference>
<evidence type="ECO:0000256" key="11">
    <source>
        <dbReference type="ARBA" id="ARBA00029766"/>
    </source>
</evidence>
<dbReference type="EC" id="2.7.6.3" evidence="3"/>
<dbReference type="NCBIfam" id="TIGR01498">
    <property type="entry name" value="folK"/>
    <property type="match status" value="1"/>
</dbReference>
<evidence type="ECO:0000256" key="8">
    <source>
        <dbReference type="ARBA" id="ARBA00022840"/>
    </source>
</evidence>
<dbReference type="GO" id="GO:0046656">
    <property type="term" value="P:folic acid biosynthetic process"/>
    <property type="evidence" value="ECO:0007669"/>
    <property type="project" value="UniProtKB-KW"/>
</dbReference>
<evidence type="ECO:0000256" key="12">
    <source>
        <dbReference type="ARBA" id="ARBA00033413"/>
    </source>
</evidence>
<evidence type="ECO:0000313" key="14">
    <source>
        <dbReference type="EMBL" id="AAZ17989.1"/>
    </source>
</evidence>
<dbReference type="eggNOG" id="COG0801">
    <property type="taxonomic scope" value="Bacteria"/>
</dbReference>
<keyword evidence="8" id="KW-0067">ATP-binding</keyword>
<protein>
    <recommendedName>
        <fullName evidence="4">2-amino-4-hydroxy-6-hydroxymethyldihydropteridine pyrophosphokinase</fullName>
        <ecNumber evidence="3">2.7.6.3</ecNumber>
    </recommendedName>
    <alternativeName>
        <fullName evidence="11">6-hydroxymethyl-7,8-dihydropterin pyrophosphokinase</fullName>
    </alternativeName>
    <alternativeName>
        <fullName evidence="12">7,8-dihydro-6-hydroxymethylpterin-pyrophosphokinase</fullName>
    </alternativeName>
</protein>
<evidence type="ECO:0000256" key="1">
    <source>
        <dbReference type="ARBA" id="ARBA00005051"/>
    </source>
</evidence>
<dbReference type="KEGG" id="par:Psyc_0115"/>
<accession>Q4FVG9</accession>
<dbReference type="PANTHER" id="PTHR43071:SF1">
    <property type="entry name" value="2-AMINO-4-HYDROXY-6-HYDROXYMETHYLDIHYDROPTERIDINE PYROPHOSPHOKINASE"/>
    <property type="match status" value="1"/>
</dbReference>
<dbReference type="Pfam" id="PF01288">
    <property type="entry name" value="HPPK"/>
    <property type="match status" value="1"/>
</dbReference>
<evidence type="ECO:0000256" key="7">
    <source>
        <dbReference type="ARBA" id="ARBA00022777"/>
    </source>
</evidence>
<organism evidence="14 15">
    <name type="scientific">Psychrobacter arcticus (strain DSM 17307 / VKM B-2377 / 273-4)</name>
    <dbReference type="NCBI Taxonomy" id="259536"/>
    <lineage>
        <taxon>Bacteria</taxon>
        <taxon>Pseudomonadati</taxon>
        <taxon>Pseudomonadota</taxon>
        <taxon>Gammaproteobacteria</taxon>
        <taxon>Moraxellales</taxon>
        <taxon>Moraxellaceae</taxon>
        <taxon>Psychrobacter</taxon>
    </lineage>
</organism>
<dbReference type="GO" id="GO:0005524">
    <property type="term" value="F:ATP binding"/>
    <property type="evidence" value="ECO:0007669"/>
    <property type="project" value="UniProtKB-KW"/>
</dbReference>
<dbReference type="UniPathway" id="UPA00077">
    <property type="reaction ID" value="UER00155"/>
</dbReference>
<keyword evidence="7 14" id="KW-0418">Kinase</keyword>
<dbReference type="HOGENOM" id="CLU_097916_0_1_6"/>
<dbReference type="GO" id="GO:0016301">
    <property type="term" value="F:kinase activity"/>
    <property type="evidence" value="ECO:0007669"/>
    <property type="project" value="UniProtKB-KW"/>
</dbReference>
<dbReference type="PROSITE" id="PS00794">
    <property type="entry name" value="HPPK"/>
    <property type="match status" value="1"/>
</dbReference>
<evidence type="ECO:0000256" key="9">
    <source>
        <dbReference type="ARBA" id="ARBA00022909"/>
    </source>
</evidence>
<proteinExistence type="inferred from homology"/>
<evidence type="ECO:0000256" key="5">
    <source>
        <dbReference type="ARBA" id="ARBA00022679"/>
    </source>
</evidence>
<sequence length="193" mass="21707">MNMSLTDIHKNSDNSADMNARPWVTCYVGLGSNLANELGAPVEHLQHAFEMLQEAEKIRTVRISSFYASVPMGPQDQPDFVNAVAGFETILKPFELLTFCQQLEQQAKRARLRHWGERSLDVDILLYGDEQVAEPQLTIPHAGLHERNFVLIPLRELVPELIIAGKSIVDYPQSSDWAGLKLLSNAELSRNQI</sequence>
<keyword evidence="5 14" id="KW-0808">Transferase</keyword>
<reference evidence="14 15" key="1">
    <citation type="journal article" date="2010" name="Appl. Environ. Microbiol.">
        <title>The genome sequence of Psychrobacter arcticus 273-4, a psychroactive Siberian permafrost bacterium, reveals mechanisms for adaptation to low-temperature growth.</title>
        <authorList>
            <person name="Ayala-del-Rio H.L."/>
            <person name="Chain P.S."/>
            <person name="Grzymski J.J."/>
            <person name="Ponder M.A."/>
            <person name="Ivanova N."/>
            <person name="Bergholz P.W."/>
            <person name="Di Bartolo G."/>
            <person name="Hauser L."/>
            <person name="Land M."/>
            <person name="Bakermans C."/>
            <person name="Rodrigues D."/>
            <person name="Klappenbach J."/>
            <person name="Zarka D."/>
            <person name="Larimer F."/>
            <person name="Richardson P."/>
            <person name="Murray A."/>
            <person name="Thomashow M."/>
            <person name="Tiedje J.M."/>
        </authorList>
    </citation>
    <scope>NUCLEOTIDE SEQUENCE [LARGE SCALE GENOMIC DNA]</scope>
    <source>
        <strain evidence="15">DSM 17307 / VKM B-2377 / 273-4</strain>
    </source>
</reference>
<dbReference type="Proteomes" id="UP000000546">
    <property type="component" value="Chromosome"/>
</dbReference>
<name>Q4FVG9_PSYA2</name>
<evidence type="ECO:0000256" key="10">
    <source>
        <dbReference type="ARBA" id="ARBA00029409"/>
    </source>
</evidence>
<comment type="function">
    <text evidence="10">Catalyzes the transfer of pyrophosphate from adenosine triphosphate (ATP) to 6-hydroxymethyl-7,8-dihydropterin, an enzymatic step in folate biosynthesis pathway.</text>
</comment>
<dbReference type="CDD" id="cd00483">
    <property type="entry name" value="HPPK"/>
    <property type="match status" value="1"/>
</dbReference>
<keyword evidence="9" id="KW-0289">Folate biosynthesis</keyword>
<evidence type="ECO:0000256" key="2">
    <source>
        <dbReference type="ARBA" id="ARBA00005810"/>
    </source>
</evidence>
<comment type="pathway">
    <text evidence="1">Cofactor biosynthesis; tetrahydrofolate biosynthesis; 2-amino-4-hydroxy-6-hydroxymethyl-7,8-dihydropteridine diphosphate from 7,8-dihydroneopterin triphosphate: step 4/4.</text>
</comment>
<dbReference type="PANTHER" id="PTHR43071">
    <property type="entry name" value="2-AMINO-4-HYDROXY-6-HYDROXYMETHYLDIHYDROPTERIDINE PYROPHOSPHOKINASE"/>
    <property type="match status" value="1"/>
</dbReference>
<dbReference type="AlphaFoldDB" id="Q4FVG9"/>
<dbReference type="SUPFAM" id="SSF55083">
    <property type="entry name" value="6-hydroxymethyl-7,8-dihydropterin pyrophosphokinase, HPPK"/>
    <property type="match status" value="1"/>
</dbReference>
<dbReference type="STRING" id="259536.Psyc_0115"/>
<dbReference type="Gene3D" id="3.30.70.560">
    <property type="entry name" value="7,8-Dihydro-6-hydroxymethylpterin-pyrophosphokinase HPPK"/>
    <property type="match status" value="1"/>
</dbReference>
<evidence type="ECO:0000256" key="4">
    <source>
        <dbReference type="ARBA" id="ARBA00016218"/>
    </source>
</evidence>
<keyword evidence="15" id="KW-1185">Reference proteome</keyword>
<dbReference type="GO" id="GO:0003848">
    <property type="term" value="F:2-amino-4-hydroxy-6-hydroxymethyldihydropteridine diphosphokinase activity"/>
    <property type="evidence" value="ECO:0007669"/>
    <property type="project" value="UniProtKB-EC"/>
</dbReference>
<evidence type="ECO:0000259" key="13">
    <source>
        <dbReference type="PROSITE" id="PS00794"/>
    </source>
</evidence>
<keyword evidence="6" id="KW-0547">Nucleotide-binding</keyword>
<feature type="domain" description="7,8-dihydro-6-hydroxymethylpterin-pyrophosphokinase" evidence="13">
    <location>
        <begin position="114"/>
        <end position="125"/>
    </location>
</feature>
<evidence type="ECO:0000313" key="15">
    <source>
        <dbReference type="Proteomes" id="UP000000546"/>
    </source>
</evidence>
<gene>
    <name evidence="14" type="primary">folK</name>
    <name evidence="14" type="ordered locus">Psyc_0115</name>
</gene>
<dbReference type="InterPro" id="IPR000550">
    <property type="entry name" value="Hppk"/>
</dbReference>
<evidence type="ECO:0000256" key="6">
    <source>
        <dbReference type="ARBA" id="ARBA00022741"/>
    </source>
</evidence>